<evidence type="ECO:0000313" key="3">
    <source>
        <dbReference type="Proteomes" id="UP000249547"/>
    </source>
</evidence>
<feature type="signal peptide" evidence="1">
    <location>
        <begin position="1"/>
        <end position="18"/>
    </location>
</feature>
<accession>A0A327R4R7</accession>
<dbReference type="AlphaFoldDB" id="A0A327R4R7"/>
<keyword evidence="1" id="KW-0732">Signal</keyword>
<name>A0A327R4R7_9BACT</name>
<feature type="chain" id="PRO_5016413100" evidence="1">
    <location>
        <begin position="19"/>
        <end position="551"/>
    </location>
</feature>
<comment type="caution">
    <text evidence="2">The sequence shown here is derived from an EMBL/GenBank/DDBJ whole genome shotgun (WGS) entry which is preliminary data.</text>
</comment>
<proteinExistence type="predicted"/>
<evidence type="ECO:0000313" key="2">
    <source>
        <dbReference type="EMBL" id="RAJ10942.1"/>
    </source>
</evidence>
<organism evidence="2 3">
    <name type="scientific">Chitinophaga skermanii</name>
    <dbReference type="NCBI Taxonomy" id="331697"/>
    <lineage>
        <taxon>Bacteria</taxon>
        <taxon>Pseudomonadati</taxon>
        <taxon>Bacteroidota</taxon>
        <taxon>Chitinophagia</taxon>
        <taxon>Chitinophagales</taxon>
        <taxon>Chitinophagaceae</taxon>
        <taxon>Chitinophaga</taxon>
    </lineage>
</organism>
<evidence type="ECO:0000256" key="1">
    <source>
        <dbReference type="SAM" id="SignalP"/>
    </source>
</evidence>
<gene>
    <name evidence="2" type="ORF">LX64_00549</name>
</gene>
<dbReference type="RefSeq" id="WP_111596056.1">
    <property type="nucleotide sequence ID" value="NZ_QLLL01000001.1"/>
</dbReference>
<dbReference type="PROSITE" id="PS51257">
    <property type="entry name" value="PROKAR_LIPOPROTEIN"/>
    <property type="match status" value="1"/>
</dbReference>
<dbReference type="InterPro" id="IPR011990">
    <property type="entry name" value="TPR-like_helical_dom_sf"/>
</dbReference>
<dbReference type="SUPFAM" id="SSF48452">
    <property type="entry name" value="TPR-like"/>
    <property type="match status" value="1"/>
</dbReference>
<dbReference type="OrthoDB" id="9766256at2"/>
<keyword evidence="3" id="KW-1185">Reference proteome</keyword>
<sequence>MKKLLFILLAGALVGATACRKKIDINTDPNAPQLLGGESLLPSILTQMARGMQYDGAYLGRYTQNWQNINANETYDMHGWTVPAAYEDPSGEIWRMTYYAIGRTIEDIIADAEAKKKWDYLGIAKAIRAWCWQTATDYHSDIIMKEAFKPGLYTFKFDTQEEVYKEVRSLCYDALTYLNREDGAVSQAKMSKIDFVYGGDRSKWRKFVCGILARNYQHLSNKSTYQADSAIYYAKKAMASADDDFLISFLGTSSSNCNFYGTSYTATTSFYNVRQSLYIVSLMDGTIAAGSTEPANRDPRLQAMLAISADTAGTNNGGYRSISALQGEPFVSYTDTIKQAQARRRVPYVWGDKVYNSYPANTRPGPGVGKYLFRDDASFPIMTYAEMQFILAEANMKIGDKGAAHTAYKAGINGHFDYLKKYFAKTSPAISDAAKTAYMNNAKVVKQNAADLRMSDIMAQKYIALWGWGFVETWTDLRRYHYTDMDAETGTQVFKGFELPQRFYFANGDKPAYRVRPRYNSEYIWNRAEWDRLGMDINGDYATREMWFSQP</sequence>
<dbReference type="Pfam" id="PF12771">
    <property type="entry name" value="SusD-like_2"/>
    <property type="match status" value="1"/>
</dbReference>
<dbReference type="Proteomes" id="UP000249547">
    <property type="component" value="Unassembled WGS sequence"/>
</dbReference>
<dbReference type="EMBL" id="QLLL01000001">
    <property type="protein sequence ID" value="RAJ10942.1"/>
    <property type="molecule type" value="Genomic_DNA"/>
</dbReference>
<reference evidence="2 3" key="1">
    <citation type="submission" date="2018-06" db="EMBL/GenBank/DDBJ databases">
        <title>Genomic Encyclopedia of Archaeal and Bacterial Type Strains, Phase II (KMG-II): from individual species to whole genera.</title>
        <authorList>
            <person name="Goeker M."/>
        </authorList>
    </citation>
    <scope>NUCLEOTIDE SEQUENCE [LARGE SCALE GENOMIC DNA]</scope>
    <source>
        <strain evidence="2 3">DSM 23857</strain>
    </source>
</reference>
<protein>
    <submittedName>
        <fullName evidence="2">SusD-like starch-binding protein associating with outer membrane</fullName>
    </submittedName>
</protein>
<dbReference type="InterPro" id="IPR041662">
    <property type="entry name" value="SusD-like_2"/>
</dbReference>
<dbReference type="Gene3D" id="1.25.40.390">
    <property type="match status" value="1"/>
</dbReference>